<dbReference type="EMBL" id="CP013355">
    <property type="protein sequence ID" value="AMC10370.1"/>
    <property type="molecule type" value="Genomic_DNA"/>
</dbReference>
<dbReference type="InterPro" id="IPR050266">
    <property type="entry name" value="AB_hydrolase_sf"/>
</dbReference>
<dbReference type="PANTHER" id="PTHR43798">
    <property type="entry name" value="MONOACYLGLYCEROL LIPASE"/>
    <property type="match status" value="1"/>
</dbReference>
<evidence type="ECO:0000259" key="1">
    <source>
        <dbReference type="Pfam" id="PF00561"/>
    </source>
</evidence>
<dbReference type="SUPFAM" id="SSF54427">
    <property type="entry name" value="NTF2-like"/>
    <property type="match status" value="1"/>
</dbReference>
<feature type="domain" description="AB hydrolase-1" evidence="1">
    <location>
        <begin position="120"/>
        <end position="290"/>
    </location>
</feature>
<dbReference type="Pfam" id="PF12893">
    <property type="entry name" value="Lumazine_bd_2"/>
    <property type="match status" value="1"/>
</dbReference>
<dbReference type="Gene3D" id="3.10.450.50">
    <property type="match status" value="1"/>
</dbReference>
<evidence type="ECO:0000313" key="2">
    <source>
        <dbReference type="EMBL" id="AMC10370.1"/>
    </source>
</evidence>
<keyword evidence="3" id="KW-1185">Reference proteome</keyword>
<dbReference type="InterPro" id="IPR000073">
    <property type="entry name" value="AB_hydrolase_1"/>
</dbReference>
<dbReference type="InterPro" id="IPR032710">
    <property type="entry name" value="NTF2-like_dom_sf"/>
</dbReference>
<dbReference type="STRING" id="1622118.Lupro_03500"/>
<name>A0A0X8G5F6_9FLAO</name>
<dbReference type="PATRIC" id="fig|1622118.3.peg.742"/>
<organism evidence="2 3">
    <name type="scientific">Lutibacter profundi</name>
    <dbReference type="NCBI Taxonomy" id="1622118"/>
    <lineage>
        <taxon>Bacteria</taxon>
        <taxon>Pseudomonadati</taxon>
        <taxon>Bacteroidota</taxon>
        <taxon>Flavobacteriia</taxon>
        <taxon>Flavobacteriales</taxon>
        <taxon>Flavobacteriaceae</taxon>
        <taxon>Lutibacter</taxon>
    </lineage>
</organism>
<reference evidence="2 3" key="2">
    <citation type="journal article" date="2016" name="Int. J. Syst. Evol. Microbiol.">
        <title>Lutibacter profundi sp. nov., isolated from a deep-sea hydrothermal system on the Arctic Mid-Ocean Ridge and emended description of the genus Lutibacter.</title>
        <authorList>
            <person name="Le Moine Bauer S."/>
            <person name="Roalkvam I."/>
            <person name="Steen I.H."/>
            <person name="Dahle H."/>
        </authorList>
    </citation>
    <scope>NUCLEOTIDE SEQUENCE [LARGE SCALE GENOMIC DNA]</scope>
    <source>
        <strain evidence="2 3">LP1</strain>
    </source>
</reference>
<dbReference type="InterPro" id="IPR029058">
    <property type="entry name" value="AB_hydrolase_fold"/>
</dbReference>
<evidence type="ECO:0000313" key="3">
    <source>
        <dbReference type="Proteomes" id="UP000059672"/>
    </source>
</evidence>
<accession>A0A0X8G5F6</accession>
<reference evidence="3" key="1">
    <citation type="submission" date="2015-12" db="EMBL/GenBank/DDBJ databases">
        <title>Complete genome sequence of Lutibacter profundus strain LP1.</title>
        <authorList>
            <person name="Wissuwa J."/>
            <person name="Le Moine Bauer S."/>
            <person name="Stokke R."/>
            <person name="Dahle H."/>
            <person name="Steen I.H."/>
        </authorList>
    </citation>
    <scope>NUCLEOTIDE SEQUENCE [LARGE SCALE GENOMIC DNA]</scope>
    <source>
        <strain evidence="3">LP1</strain>
    </source>
</reference>
<dbReference type="Pfam" id="PF00561">
    <property type="entry name" value="Abhydrolase_1"/>
    <property type="match status" value="1"/>
</dbReference>
<dbReference type="SUPFAM" id="SSF53474">
    <property type="entry name" value="alpha/beta-Hydrolases"/>
    <property type="match status" value="1"/>
</dbReference>
<dbReference type="OrthoDB" id="9780932at2"/>
<dbReference type="GO" id="GO:0016020">
    <property type="term" value="C:membrane"/>
    <property type="evidence" value="ECO:0007669"/>
    <property type="project" value="TreeGrafter"/>
</dbReference>
<dbReference type="KEGG" id="lut:Lupro_03500"/>
<dbReference type="Gene3D" id="3.40.50.1820">
    <property type="entry name" value="alpha/beta hydrolase"/>
    <property type="match status" value="1"/>
</dbReference>
<dbReference type="Proteomes" id="UP000059672">
    <property type="component" value="Chromosome"/>
</dbReference>
<gene>
    <name evidence="2" type="ORF">Lupro_03500</name>
</gene>
<proteinExistence type="predicted"/>
<sequence length="420" mass="47823">MKKSYFKKIVAVLLLIIVGVFLIPAPKTNFFSIYTTNDKPAIDLKKFQEKPTKEIIINGIKWIYYSGGKGAKTILFSHGMGGAYDLWWQQVAEFEKDYNVITYTLPEEINTLEKASNGILKILETENINHFYAVGTSMGGYITQYLVSIIPERIEKAVFGNTFPPNNLIAKENATKSKVIPYLPEILIAKLATEKINNELVPAAKNNELLKAFLPSLPFSKKQFMNRYYVVIDNFTASPSNYSVKRIPKLIIESDNDPLIQPELRKKIKELYKDADVYTFHNEGHFPYINASEEFNNVLRNFLNKKNEFLAIEKTITNYFEGRKNANIKQLQSAFSTNASLYTSLNGNEIVIPLTAYLNKVKTDGFQEVKTVILDGDITGSIANFKTKFVYSKKSYTDYLILLSTQNGWKISSKTFTQTN</sequence>
<dbReference type="RefSeq" id="WP_068206308.1">
    <property type="nucleotide sequence ID" value="NZ_CP013355.1"/>
</dbReference>
<dbReference type="PANTHER" id="PTHR43798:SF33">
    <property type="entry name" value="HYDROLASE, PUTATIVE (AFU_ORTHOLOGUE AFUA_2G14860)-RELATED"/>
    <property type="match status" value="1"/>
</dbReference>
<dbReference type="InterPro" id="IPR039437">
    <property type="entry name" value="FrzH/put_lumazine-bd"/>
</dbReference>
<dbReference type="AlphaFoldDB" id="A0A0X8G5F6"/>
<protein>
    <recommendedName>
        <fullName evidence="1">AB hydrolase-1 domain-containing protein</fullName>
    </recommendedName>
</protein>